<organism evidence="1">
    <name type="scientific">viral metagenome</name>
    <dbReference type="NCBI Taxonomy" id="1070528"/>
    <lineage>
        <taxon>unclassified sequences</taxon>
        <taxon>metagenomes</taxon>
        <taxon>organismal metagenomes</taxon>
    </lineage>
</organism>
<reference evidence="1" key="1">
    <citation type="journal article" date="2020" name="Nature">
        <title>Giant virus diversity and host interactions through global metagenomics.</title>
        <authorList>
            <person name="Schulz F."/>
            <person name="Roux S."/>
            <person name="Paez-Espino D."/>
            <person name="Jungbluth S."/>
            <person name="Walsh D.A."/>
            <person name="Denef V.J."/>
            <person name="McMahon K.D."/>
            <person name="Konstantinidis K.T."/>
            <person name="Eloe-Fadrosh E.A."/>
            <person name="Kyrpides N.C."/>
            <person name="Woyke T."/>
        </authorList>
    </citation>
    <scope>NUCLEOTIDE SEQUENCE</scope>
    <source>
        <strain evidence="1">GVMAG-M-3300021079-18</strain>
    </source>
</reference>
<evidence type="ECO:0000313" key="1">
    <source>
        <dbReference type="EMBL" id="QHT03493.1"/>
    </source>
</evidence>
<proteinExistence type="predicted"/>
<dbReference type="AlphaFoldDB" id="A0A6C0CGS3"/>
<protein>
    <submittedName>
        <fullName evidence="1">Uncharacterized protein</fullName>
    </submittedName>
</protein>
<name>A0A6C0CGS3_9ZZZZ</name>
<dbReference type="EMBL" id="MN739412">
    <property type="protein sequence ID" value="QHT03493.1"/>
    <property type="molecule type" value="Genomic_DNA"/>
</dbReference>
<sequence length="81" mass="9433">MISPFYGKIAQRQENVLHRFSTLKGTEEVSCDCCKRTFSPDKVRISKWLPRTVPDEDTKLIWCQDCMLHFGAPMFKCPHAK</sequence>
<accession>A0A6C0CGS3</accession>